<feature type="region of interest" description="Disordered" evidence="1">
    <location>
        <begin position="82"/>
        <end position="125"/>
    </location>
</feature>
<keyword evidence="2" id="KW-0812">Transmembrane</keyword>
<evidence type="ECO:0008006" key="5">
    <source>
        <dbReference type="Google" id="ProtNLM"/>
    </source>
</evidence>
<comment type="caution">
    <text evidence="3">The sequence shown here is derived from an EMBL/GenBank/DDBJ whole genome shotgun (WGS) entry which is preliminary data.</text>
</comment>
<dbReference type="PANTHER" id="PTHR28199:SF1">
    <property type="entry name" value="PROCESSING OF GAS1 AND ALP PROTEIN 2"/>
    <property type="match status" value="1"/>
</dbReference>
<keyword evidence="2" id="KW-0472">Membrane</keyword>
<keyword evidence="2" id="KW-1133">Transmembrane helix</keyword>
<keyword evidence="4" id="KW-1185">Reference proteome</keyword>
<gene>
    <name evidence="3" type="ORF">QQX98_010928</name>
</gene>
<proteinExistence type="predicted"/>
<dbReference type="Proteomes" id="UP001498476">
    <property type="component" value="Unassembled WGS sequence"/>
</dbReference>
<evidence type="ECO:0000313" key="3">
    <source>
        <dbReference type="EMBL" id="KAK7403303.1"/>
    </source>
</evidence>
<dbReference type="PANTHER" id="PTHR28199">
    <property type="entry name" value="PROCESSING OF GAS1 AND ALP PROTEIN 2"/>
    <property type="match status" value="1"/>
</dbReference>
<dbReference type="EMBL" id="JAZAVJ010000253">
    <property type="protein sequence ID" value="KAK7403303.1"/>
    <property type="molecule type" value="Genomic_DNA"/>
</dbReference>
<accession>A0ABR1GN30</accession>
<dbReference type="InterPro" id="IPR011431">
    <property type="entry name" value="Trafficking_Pga2"/>
</dbReference>
<feature type="region of interest" description="Disordered" evidence="1">
    <location>
        <begin position="139"/>
        <end position="160"/>
    </location>
</feature>
<name>A0ABR1GN30_9HYPO</name>
<dbReference type="Pfam" id="PF07543">
    <property type="entry name" value="PGA2"/>
    <property type="match status" value="1"/>
</dbReference>
<evidence type="ECO:0000256" key="1">
    <source>
        <dbReference type="SAM" id="MobiDB-lite"/>
    </source>
</evidence>
<organism evidence="3 4">
    <name type="scientific">Neonectria punicea</name>
    <dbReference type="NCBI Taxonomy" id="979145"/>
    <lineage>
        <taxon>Eukaryota</taxon>
        <taxon>Fungi</taxon>
        <taxon>Dikarya</taxon>
        <taxon>Ascomycota</taxon>
        <taxon>Pezizomycotina</taxon>
        <taxon>Sordariomycetes</taxon>
        <taxon>Hypocreomycetidae</taxon>
        <taxon>Hypocreales</taxon>
        <taxon>Nectriaceae</taxon>
        <taxon>Neonectria</taxon>
    </lineage>
</organism>
<evidence type="ECO:0000256" key="2">
    <source>
        <dbReference type="SAM" id="Phobius"/>
    </source>
</evidence>
<feature type="compositionally biased region" description="Acidic residues" evidence="1">
    <location>
        <begin position="148"/>
        <end position="160"/>
    </location>
</feature>
<evidence type="ECO:0000313" key="4">
    <source>
        <dbReference type="Proteomes" id="UP001498476"/>
    </source>
</evidence>
<feature type="transmembrane region" description="Helical" evidence="2">
    <location>
        <begin position="51"/>
        <end position="69"/>
    </location>
</feature>
<reference evidence="3 4" key="1">
    <citation type="journal article" date="2025" name="Microbiol. Resour. Announc.">
        <title>Draft genome sequences for Neonectria magnoliae and Neonectria punicea, canker pathogens of Liriodendron tulipifera and Acer saccharum in West Virginia.</title>
        <authorList>
            <person name="Petronek H.M."/>
            <person name="Kasson M.T."/>
            <person name="Metheny A.M."/>
            <person name="Stauder C.M."/>
            <person name="Lovett B."/>
            <person name="Lynch S.C."/>
            <person name="Garnas J.R."/>
            <person name="Kasson L.R."/>
            <person name="Stajich J.E."/>
        </authorList>
    </citation>
    <scope>NUCLEOTIDE SEQUENCE [LARGE SCALE GENOMIC DNA]</scope>
    <source>
        <strain evidence="3 4">NRRL 64653</strain>
    </source>
</reference>
<protein>
    <recommendedName>
        <fullName evidence="5">DUF1531-domain-containing protein</fullName>
    </recommendedName>
</protein>
<sequence length="160" mass="17818">MDSEAPQQQQLNNEPTELNALGKATAQFVQYGANASNNLAATFSDMTTQNWIRMIVIVGGYMLLRPYVLKLAGKVAVRKMEEQDEKEKATAKAKISPNELRGGAAEDGTETDEQGDSTAADWGEKARTRQRVMLKQLVEAEELRRQGEEDDKDIEDLLED</sequence>